<dbReference type="InterPro" id="IPR000073">
    <property type="entry name" value="AB_hydrolase_1"/>
</dbReference>
<evidence type="ECO:0000259" key="1">
    <source>
        <dbReference type="Pfam" id="PF12146"/>
    </source>
</evidence>
<gene>
    <name evidence="2" type="ORF">ACFSCZ_08520</name>
</gene>
<proteinExistence type="predicted"/>
<dbReference type="Gene3D" id="3.40.50.1820">
    <property type="entry name" value="alpha/beta hydrolase"/>
    <property type="match status" value="1"/>
</dbReference>
<dbReference type="PANTHER" id="PTHR11614">
    <property type="entry name" value="PHOSPHOLIPASE-RELATED"/>
    <property type="match status" value="1"/>
</dbReference>
<dbReference type="PRINTS" id="PR00111">
    <property type="entry name" value="ABHYDROLASE"/>
</dbReference>
<dbReference type="InterPro" id="IPR051044">
    <property type="entry name" value="MAG_DAG_Lipase"/>
</dbReference>
<name>A0ABW4KHQ0_9BACI</name>
<dbReference type="Pfam" id="PF12146">
    <property type="entry name" value="Hydrolase_4"/>
    <property type="match status" value="1"/>
</dbReference>
<accession>A0ABW4KHQ0</accession>
<dbReference type="InterPro" id="IPR029058">
    <property type="entry name" value="AB_hydrolase_fold"/>
</dbReference>
<dbReference type="SUPFAM" id="SSF53474">
    <property type="entry name" value="alpha/beta-Hydrolases"/>
    <property type="match status" value="1"/>
</dbReference>
<feature type="domain" description="Serine aminopeptidase S33" evidence="1">
    <location>
        <begin position="9"/>
        <end position="244"/>
    </location>
</feature>
<dbReference type="EMBL" id="JBHUEO010000019">
    <property type="protein sequence ID" value="MFD1706776.1"/>
    <property type="molecule type" value="Genomic_DNA"/>
</dbReference>
<keyword evidence="2" id="KW-0378">Hydrolase</keyword>
<keyword evidence="3" id="KW-1185">Reference proteome</keyword>
<dbReference type="RefSeq" id="WP_380773456.1">
    <property type="nucleotide sequence ID" value="NZ_JBHUEO010000019.1"/>
</dbReference>
<dbReference type="InterPro" id="IPR022742">
    <property type="entry name" value="Hydrolase_4"/>
</dbReference>
<evidence type="ECO:0000313" key="2">
    <source>
        <dbReference type="EMBL" id="MFD1706776.1"/>
    </source>
</evidence>
<reference evidence="3" key="1">
    <citation type="journal article" date="2019" name="Int. J. Syst. Evol. Microbiol.">
        <title>The Global Catalogue of Microorganisms (GCM) 10K type strain sequencing project: providing services to taxonomists for standard genome sequencing and annotation.</title>
        <authorList>
            <consortium name="The Broad Institute Genomics Platform"/>
            <consortium name="The Broad Institute Genome Sequencing Center for Infectious Disease"/>
            <person name="Wu L."/>
            <person name="Ma J."/>
        </authorList>
    </citation>
    <scope>NUCLEOTIDE SEQUENCE [LARGE SCALE GENOMIC DNA]</scope>
    <source>
        <strain evidence="3">CGMCC 1.12295</strain>
    </source>
</reference>
<organism evidence="2 3">
    <name type="scientific">Siminovitchia sediminis</name>
    <dbReference type="NCBI Taxonomy" id="1274353"/>
    <lineage>
        <taxon>Bacteria</taxon>
        <taxon>Bacillati</taxon>
        <taxon>Bacillota</taxon>
        <taxon>Bacilli</taxon>
        <taxon>Bacillales</taxon>
        <taxon>Bacillaceae</taxon>
        <taxon>Siminovitchia</taxon>
    </lineage>
</organism>
<protein>
    <submittedName>
        <fullName evidence="2">Alpha/beta hydrolase</fullName>
    </submittedName>
</protein>
<comment type="caution">
    <text evidence="2">The sequence shown here is derived from an EMBL/GenBank/DDBJ whole genome shotgun (WGS) entry which is preliminary data.</text>
</comment>
<dbReference type="GO" id="GO:0016787">
    <property type="term" value="F:hydrolase activity"/>
    <property type="evidence" value="ECO:0007669"/>
    <property type="project" value="UniProtKB-KW"/>
</dbReference>
<dbReference type="Proteomes" id="UP001597301">
    <property type="component" value="Unassembled WGS sequence"/>
</dbReference>
<sequence>MRRWEAAGKAKGVMVIVHGAMEHQGRYKWLREMWVLNGYHVVIGDLPGQGLTTRSHRGHIDSFKEYVVEVKKWLREAEEYGLPVFLLGHSMGGLTVIRLLQEENENIAGVVLSSPCLGLVHYPPMPVNALSVGLNWIAPELKVESQLDIHLATRNADEKDRALNDSLYVTKVSIRWYRELLKAMKDAFANISNFPDIPLLVMQGGDDKIVQKADVQRWFNGLPLSEKLYKEWPACYHEIFNEPERYVIFDYAKNFTDLQVRLLDQLKQGDVSRVANPSPITHE</sequence>
<evidence type="ECO:0000313" key="3">
    <source>
        <dbReference type="Proteomes" id="UP001597301"/>
    </source>
</evidence>